<protein>
    <recommendedName>
        <fullName evidence="5">PA2779 family protein</fullName>
    </recommendedName>
</protein>
<sequence length="152" mass="16279">MYSSKHLSILLLAGLFGLQALAGPIPGANNNQIAASHHDSHKEDALTMRQLANTVGKLSIARVARLRITKRDAGNELAERSLAARAADPDRMIVLSPEELSQLHDLIYAHQQQFFTTSGLQSPVAKAVLLFILIGGIISGCILLLLPAGLLI</sequence>
<organism evidence="3 4">
    <name type="scientific">Drechslerella dactyloides</name>
    <name type="common">Nematode-trapping fungus</name>
    <name type="synonym">Arthrobotrys dactyloides</name>
    <dbReference type="NCBI Taxonomy" id="74499"/>
    <lineage>
        <taxon>Eukaryota</taxon>
        <taxon>Fungi</taxon>
        <taxon>Dikarya</taxon>
        <taxon>Ascomycota</taxon>
        <taxon>Pezizomycotina</taxon>
        <taxon>Orbiliomycetes</taxon>
        <taxon>Orbiliales</taxon>
        <taxon>Orbiliaceae</taxon>
        <taxon>Drechslerella</taxon>
    </lineage>
</organism>
<dbReference type="AlphaFoldDB" id="A0AAD6IRC6"/>
<feature type="transmembrane region" description="Helical" evidence="1">
    <location>
        <begin position="127"/>
        <end position="151"/>
    </location>
</feature>
<keyword evidence="1" id="KW-1133">Transmembrane helix</keyword>
<accession>A0AAD6IRC6</accession>
<dbReference type="EMBL" id="JAQGDS010000011">
    <property type="protein sequence ID" value="KAJ6257001.1"/>
    <property type="molecule type" value="Genomic_DNA"/>
</dbReference>
<evidence type="ECO:0000256" key="1">
    <source>
        <dbReference type="SAM" id="Phobius"/>
    </source>
</evidence>
<gene>
    <name evidence="3" type="ORF">Dda_7884</name>
</gene>
<evidence type="ECO:0008006" key="5">
    <source>
        <dbReference type="Google" id="ProtNLM"/>
    </source>
</evidence>
<dbReference type="Proteomes" id="UP001221413">
    <property type="component" value="Unassembled WGS sequence"/>
</dbReference>
<comment type="caution">
    <text evidence="3">The sequence shown here is derived from an EMBL/GenBank/DDBJ whole genome shotgun (WGS) entry which is preliminary data.</text>
</comment>
<reference evidence="3" key="1">
    <citation type="submission" date="2023-01" db="EMBL/GenBank/DDBJ databases">
        <title>The chitinases involved in constricting ring structure development in the nematode-trapping fungus Drechslerella dactyloides.</title>
        <authorList>
            <person name="Wang R."/>
            <person name="Zhang L."/>
            <person name="Tang P."/>
            <person name="Li S."/>
            <person name="Liang L."/>
        </authorList>
    </citation>
    <scope>NUCLEOTIDE SEQUENCE</scope>
    <source>
        <strain evidence="3">YMF1.00031</strain>
    </source>
</reference>
<keyword evidence="2" id="KW-0732">Signal</keyword>
<proteinExistence type="predicted"/>
<evidence type="ECO:0000313" key="3">
    <source>
        <dbReference type="EMBL" id="KAJ6257001.1"/>
    </source>
</evidence>
<evidence type="ECO:0000256" key="2">
    <source>
        <dbReference type="SAM" id="SignalP"/>
    </source>
</evidence>
<keyword evidence="1" id="KW-0812">Transmembrane</keyword>
<feature type="signal peptide" evidence="2">
    <location>
        <begin position="1"/>
        <end position="22"/>
    </location>
</feature>
<feature type="chain" id="PRO_5042285202" description="PA2779 family protein" evidence="2">
    <location>
        <begin position="23"/>
        <end position="152"/>
    </location>
</feature>
<evidence type="ECO:0000313" key="4">
    <source>
        <dbReference type="Proteomes" id="UP001221413"/>
    </source>
</evidence>
<name>A0AAD6IRC6_DREDA</name>
<keyword evidence="4" id="KW-1185">Reference proteome</keyword>
<keyword evidence="1" id="KW-0472">Membrane</keyword>